<evidence type="ECO:0000313" key="2">
    <source>
        <dbReference type="Proteomes" id="UP001165289"/>
    </source>
</evidence>
<accession>A0AAV7JNH5</accession>
<protein>
    <submittedName>
        <fullName evidence="1">Uncharacterized protein</fullName>
    </submittedName>
</protein>
<name>A0AAV7JNH5_9METZ</name>
<comment type="caution">
    <text evidence="1">The sequence shown here is derived from an EMBL/GenBank/DDBJ whole genome shotgun (WGS) entry which is preliminary data.</text>
</comment>
<reference evidence="1 2" key="1">
    <citation type="journal article" date="2023" name="BMC Biol.">
        <title>The compact genome of the sponge Oopsacas minuta (Hexactinellida) is lacking key metazoan core genes.</title>
        <authorList>
            <person name="Santini S."/>
            <person name="Schenkelaars Q."/>
            <person name="Jourda C."/>
            <person name="Duchesne M."/>
            <person name="Belahbib H."/>
            <person name="Rocher C."/>
            <person name="Selva M."/>
            <person name="Riesgo A."/>
            <person name="Vervoort M."/>
            <person name="Leys S.P."/>
            <person name="Kodjabachian L."/>
            <person name="Le Bivic A."/>
            <person name="Borchiellini C."/>
            <person name="Claverie J.M."/>
            <person name="Renard E."/>
        </authorList>
    </citation>
    <scope>NUCLEOTIDE SEQUENCE [LARGE SCALE GENOMIC DNA]</scope>
    <source>
        <strain evidence="1">SPO-2</strain>
    </source>
</reference>
<dbReference type="Proteomes" id="UP001165289">
    <property type="component" value="Unassembled WGS sequence"/>
</dbReference>
<sequence length="303" mass="33941">MVDISPVCLDNISTDVSQSDFNMDVQLYQYLKFFDCEDSVSFSSILLCPSPHINLSKNVDIPMVQSNLKTLSGKVSSSVSTSISNDLSSFDSQYDTLLSAKNSNAFIDLPNLSRSLTRIHTPPTPRISNENHPDHMSTISDLSDLNALESFHEFSDNFYEHCNPIYTEASTFSTNQDTYQKCFDDYESNMNISLKNADNGIVPVSFSLISNLSSFETFGDIYNDVHDLQIDSRFSNGLRTSLAQSNFSSTVDSNIYMHSNSVFEPICRSSSFREGSKYFVKVISEFSTFEVLVTDTIDILPTN</sequence>
<dbReference type="EMBL" id="JAKMXF010000316">
    <property type="protein sequence ID" value="KAI6649946.1"/>
    <property type="molecule type" value="Genomic_DNA"/>
</dbReference>
<evidence type="ECO:0000313" key="1">
    <source>
        <dbReference type="EMBL" id="KAI6649946.1"/>
    </source>
</evidence>
<keyword evidence="2" id="KW-1185">Reference proteome</keyword>
<organism evidence="1 2">
    <name type="scientific">Oopsacas minuta</name>
    <dbReference type="NCBI Taxonomy" id="111878"/>
    <lineage>
        <taxon>Eukaryota</taxon>
        <taxon>Metazoa</taxon>
        <taxon>Porifera</taxon>
        <taxon>Hexactinellida</taxon>
        <taxon>Hexasterophora</taxon>
        <taxon>Lyssacinosida</taxon>
        <taxon>Leucopsacidae</taxon>
        <taxon>Oopsacas</taxon>
    </lineage>
</organism>
<proteinExistence type="predicted"/>
<dbReference type="AlphaFoldDB" id="A0AAV7JNH5"/>
<gene>
    <name evidence="1" type="ORF">LOD99_6310</name>
</gene>